<dbReference type="EMBL" id="JAUPEV010000017">
    <property type="protein sequence ID" value="MDO7253889.1"/>
    <property type="molecule type" value="Genomic_DNA"/>
</dbReference>
<reference evidence="1 3" key="3">
    <citation type="journal article" date="2024" name="Syst. Appl. Microbiol.">
        <title>Helicobacter cappadocius sp. nov., from lizards: The first psychrotrophic Helicobacter species.</title>
        <authorList>
            <person name="Aydin F."/>
            <person name="Tarhane S."/>
            <person name="Karakaya E."/>
            <person name="Abay S."/>
            <person name="Kayman T."/>
            <person name="Guran O."/>
            <person name="Bozkurt E."/>
            <person name="Uzum N."/>
            <person name="Avci A."/>
            <person name="Olgun K."/>
            <person name="Jablonski D."/>
            <person name="Guran C."/>
            <person name="Burcin Saticioglu I."/>
        </authorList>
    </citation>
    <scope>NUCLEOTIDE SEQUENCE [LARGE SCALE GENOMIC DNA]</scope>
    <source>
        <strain evidence="1">Faydin-H75</strain>
        <strain evidence="3">faydin-H76</strain>
    </source>
</reference>
<proteinExistence type="predicted"/>
<evidence type="ECO:0000313" key="1">
    <source>
        <dbReference type="EMBL" id="MDO7253889.1"/>
    </source>
</evidence>
<dbReference type="EMBL" id="JAUYZK010000015">
    <property type="protein sequence ID" value="MDP2539750.1"/>
    <property type="molecule type" value="Genomic_DNA"/>
</dbReference>
<evidence type="ECO:0000313" key="2">
    <source>
        <dbReference type="EMBL" id="MDP2539750.1"/>
    </source>
</evidence>
<dbReference type="Proteomes" id="UP001177258">
    <property type="component" value="Unassembled WGS sequence"/>
</dbReference>
<keyword evidence="4" id="KW-1185">Reference proteome</keyword>
<evidence type="ECO:0000313" key="4">
    <source>
        <dbReference type="Proteomes" id="UP001240777"/>
    </source>
</evidence>
<dbReference type="RefSeq" id="WP_305517728.1">
    <property type="nucleotide sequence ID" value="NZ_JAUPEV010000017.1"/>
</dbReference>
<reference evidence="2 4" key="1">
    <citation type="submission" date="2023-07" db="EMBL/GenBank/DDBJ databases">
        <title>Unpublished Manusciprt.</title>
        <authorList>
            <person name="Aydin F."/>
            <person name="Tarhane S."/>
            <person name="Saticioglu I.B."/>
            <person name="Karakaya E."/>
            <person name="Abay S."/>
            <person name="Guran O."/>
            <person name="Bozkurt E."/>
            <person name="Uzum N."/>
            <person name="Olgun K."/>
            <person name="Jablonski D."/>
        </authorList>
    </citation>
    <scope>NUCLEOTIDE SEQUENCE</scope>
    <source>
        <strain evidence="4">faydin-H75</strain>
        <strain evidence="2">Faydin-H76</strain>
    </source>
</reference>
<sequence>MQKIQSILNNLTSKEILESIREQNTQALFVGSKNPNDEVLENSLCDPNITLEELKTNAFITTDIRRAYFDEEGCLSFEVNLDYEISSENTIYALAIVSDKSVFLVANTPKIKKMQGIGGSFIIKTSIEGMQGEMIFKSDDYISSAEFEPFRVFVSDFKGLLEEFEYQARLKMLLLDLENYLDTEIAKEKQKLEKINKIGRKDYFYRNSLPSDYVGMGIRLKRDEYPLLWYHTLGCMGNDGGAEFSIPPSGKYSKGASQGALIGEIGKSGLPNITGNLRGGCDNLSGDGVFKNSGRTGWSWSGGHGGNDNNAVDFDASRSSPIYGRSEDVQVDRVHYLEGIYAGQNPLCDFLIKGIK</sequence>
<reference evidence="1" key="2">
    <citation type="submission" date="2023-07" db="EMBL/GenBank/DDBJ databases">
        <authorList>
            <person name="Aydin F."/>
            <person name="Tarhane S."/>
            <person name="Saticioglu I.B."/>
            <person name="Karakaya E."/>
            <person name="Abay S."/>
            <person name="Guran O."/>
            <person name="Bozkurt E."/>
            <person name="Uzum N."/>
            <person name="Olgun K."/>
            <person name="Jablonski D."/>
        </authorList>
    </citation>
    <scope>NUCLEOTIDE SEQUENCE</scope>
    <source>
        <strain evidence="1">Faydin-H75</strain>
    </source>
</reference>
<protein>
    <recommendedName>
        <fullName evidence="5">Tail fiber protein</fullName>
    </recommendedName>
</protein>
<name>A0AA90TFK8_9HELI</name>
<dbReference type="Proteomes" id="UP001240777">
    <property type="component" value="Unassembled WGS sequence"/>
</dbReference>
<gene>
    <name evidence="1" type="ORF">Q5I04_08230</name>
    <name evidence="2" type="ORF">Q5I06_08185</name>
</gene>
<evidence type="ECO:0008006" key="5">
    <source>
        <dbReference type="Google" id="ProtNLM"/>
    </source>
</evidence>
<accession>A0AA90TFK8</accession>
<organism evidence="2 3">
    <name type="scientific">Helicobacter cappadocius</name>
    <dbReference type="NCBI Taxonomy" id="3063998"/>
    <lineage>
        <taxon>Bacteria</taxon>
        <taxon>Pseudomonadati</taxon>
        <taxon>Campylobacterota</taxon>
        <taxon>Epsilonproteobacteria</taxon>
        <taxon>Campylobacterales</taxon>
        <taxon>Helicobacteraceae</taxon>
        <taxon>Helicobacter</taxon>
    </lineage>
</organism>
<comment type="caution">
    <text evidence="2">The sequence shown here is derived from an EMBL/GenBank/DDBJ whole genome shotgun (WGS) entry which is preliminary data.</text>
</comment>
<evidence type="ECO:0000313" key="3">
    <source>
        <dbReference type="Proteomes" id="UP001177258"/>
    </source>
</evidence>
<dbReference type="AlphaFoldDB" id="A0AA90TFK8"/>